<dbReference type="EMBL" id="APRP01000012">
    <property type="protein sequence ID" value="ENX03257.1"/>
    <property type="molecule type" value="Genomic_DNA"/>
</dbReference>
<dbReference type="HOGENOM" id="CLU_181987_1_0_6"/>
<evidence type="ECO:0000313" key="1">
    <source>
        <dbReference type="EMBL" id="ENU27317.1"/>
    </source>
</evidence>
<gene>
    <name evidence="2" type="ORF">F900_00847</name>
    <name evidence="1" type="ORF">F992_01431</name>
</gene>
<dbReference type="Proteomes" id="UP000013190">
    <property type="component" value="Unassembled WGS sequence"/>
</dbReference>
<proteinExistence type="predicted"/>
<sequence length="65" mass="7511">MKIFLPLLVVCSIVVLGYAAYVDAQDKRRQELMKIVNDAEHSLHVIQNNPNYTKHTHLSSYKNNQ</sequence>
<evidence type="ECO:0000313" key="3">
    <source>
        <dbReference type="Proteomes" id="UP000013190"/>
    </source>
</evidence>
<accession>N9NKH0</accession>
<dbReference type="EMBL" id="APOJ01000022">
    <property type="protein sequence ID" value="ENU27317.1"/>
    <property type="molecule type" value="Genomic_DNA"/>
</dbReference>
<evidence type="ECO:0000313" key="4">
    <source>
        <dbReference type="Proteomes" id="UP000013248"/>
    </source>
</evidence>
<dbReference type="AlphaFoldDB" id="N8QZJ7"/>
<dbReference type="RefSeq" id="WP_004661327.1">
    <property type="nucleotide sequence ID" value="NZ_BMDV01000002.1"/>
</dbReference>
<reference evidence="1 3" key="3">
    <citation type="journal article" date="2016" name="Int. J. Syst. Evol. Microbiol.">
        <title>Taxonomy of haemolytic and/or proteolytic strains of the genus Acinetobacter with the proposal of Acinetobacter courvalinii sp. nov. (genomic species 14 sensu Bouvet &amp; Jeanjean), Acinetobacter dispersus sp. nov. (genomic species 17), Acinetobacter modestus sp. nov., Acinetobacter proteolyticus sp. nov. and Acinetobacter vivianii sp. nov.</title>
        <authorList>
            <person name="Nemec A."/>
            <person name="Radolfova-Krizova L."/>
            <person name="Maixnerova M."/>
            <person name="Vrestiakova E."/>
            <person name="Jezek P."/>
            <person name="Sedo O."/>
        </authorList>
    </citation>
    <scope>NUCLEOTIDE SEQUENCE [LARGE SCALE GENOMIC DNA]</scope>
    <source>
        <strain evidence="1 3">NIPH 236</strain>
    </source>
</reference>
<accession>N8QZJ7</accession>
<keyword evidence="3" id="KW-1185">Reference proteome</keyword>
<name>N8QZJ7_9GAMM</name>
<comment type="caution">
    <text evidence="2">The sequence shown here is derived from an EMBL/GenBank/DDBJ whole genome shotgun (WGS) entry which is preliminary data.</text>
</comment>
<reference evidence="3" key="2">
    <citation type="submission" date="2013-02" db="EMBL/GenBank/DDBJ databases">
        <title>The Genome Sequence of Acinetobacter sp. NIPH 236.</title>
        <authorList>
            <consortium name="The Broad Institute Genome Sequencing Platform"/>
            <consortium name="The Broad Institute Genome Sequencing Center for Infectious Disease"/>
            <person name="Cerqueira G."/>
            <person name="Feldgarden M."/>
            <person name="Courvalin P."/>
            <person name="Perichon B."/>
            <person name="Grillot-Courvalin C."/>
            <person name="Clermont D."/>
            <person name="Rocha E."/>
            <person name="Yoon E.-J."/>
            <person name="Nemec A."/>
            <person name="Walker B."/>
            <person name="Young S.K."/>
            <person name="Zeng Q."/>
            <person name="Gargeya S."/>
            <person name="Fitzgerald M."/>
            <person name="Haas B."/>
            <person name="Abouelleil A."/>
            <person name="Alvarado L."/>
            <person name="Arachchi H.M."/>
            <person name="Berlin A.M."/>
            <person name="Chapman S.B."/>
            <person name="Dewar J."/>
            <person name="Goldberg J."/>
            <person name="Griggs A."/>
            <person name="Gujja S."/>
            <person name="Hansen M."/>
            <person name="Howarth C."/>
            <person name="Imamovic A."/>
            <person name="Larimer J."/>
            <person name="McCowan C."/>
            <person name="Murphy C."/>
            <person name="Neiman D."/>
            <person name="Pearson M."/>
            <person name="Priest M."/>
            <person name="Roberts A."/>
            <person name="Saif S."/>
            <person name="Shea T."/>
            <person name="Sisk P."/>
            <person name="Sykes S."/>
            <person name="Wortman J."/>
            <person name="Nusbaum C."/>
            <person name="Birren B."/>
        </authorList>
    </citation>
    <scope>NUCLEOTIDE SEQUENCE [LARGE SCALE GENOMIC DNA]</scope>
    <source>
        <strain evidence="3">NIPH 236</strain>
    </source>
</reference>
<protein>
    <submittedName>
        <fullName evidence="2">Uncharacterized protein</fullName>
    </submittedName>
</protein>
<evidence type="ECO:0000313" key="2">
    <source>
        <dbReference type="EMBL" id="ENX03257.1"/>
    </source>
</evidence>
<reference evidence="2 4" key="1">
    <citation type="submission" date="2013-02" db="EMBL/GenBank/DDBJ databases">
        <title>The Genome Sequence of Acinetobacter sp. ANC 3862.</title>
        <authorList>
            <consortium name="The Broad Institute Genome Sequencing Platform"/>
            <consortium name="The Broad Institute Genome Sequencing Center for Infectious Disease"/>
            <person name="Cerqueira G."/>
            <person name="Feldgarden M."/>
            <person name="Courvalin P."/>
            <person name="Perichon B."/>
            <person name="Grillot-Courvalin C."/>
            <person name="Clermont D."/>
            <person name="Rocha E."/>
            <person name="Yoon E.-J."/>
            <person name="Nemec A."/>
            <person name="Walker B."/>
            <person name="Young S.K."/>
            <person name="Zeng Q."/>
            <person name="Gargeya S."/>
            <person name="Fitzgerald M."/>
            <person name="Haas B."/>
            <person name="Abouelleil A."/>
            <person name="Alvarado L."/>
            <person name="Arachchi H.M."/>
            <person name="Berlin A.M."/>
            <person name="Chapman S.B."/>
            <person name="Dewar J."/>
            <person name="Goldberg J."/>
            <person name="Griggs A."/>
            <person name="Gujja S."/>
            <person name="Hansen M."/>
            <person name="Howarth C."/>
            <person name="Imamovic A."/>
            <person name="Larimer J."/>
            <person name="McCowan C."/>
            <person name="Murphy C."/>
            <person name="Neiman D."/>
            <person name="Pearson M."/>
            <person name="Priest M."/>
            <person name="Roberts A."/>
            <person name="Saif S."/>
            <person name="Shea T."/>
            <person name="Sisk P."/>
            <person name="Sykes S."/>
            <person name="Wortman J."/>
            <person name="Nusbaum C."/>
            <person name="Birren B."/>
        </authorList>
    </citation>
    <scope>NUCLEOTIDE SEQUENCE [LARGE SCALE GENOMIC DNA]</scope>
    <source>
        <strain evidence="2 4">ANC 3862</strain>
    </source>
</reference>
<dbReference type="Proteomes" id="UP000013248">
    <property type="component" value="Unassembled WGS sequence"/>
</dbReference>
<dbReference type="GeneID" id="92834840"/>
<organism evidence="2 4">
    <name type="scientific">Acinetobacter modestus</name>
    <dbReference type="NCBI Taxonomy" id="1776740"/>
    <lineage>
        <taxon>Bacteria</taxon>
        <taxon>Pseudomonadati</taxon>
        <taxon>Pseudomonadota</taxon>
        <taxon>Gammaproteobacteria</taxon>
        <taxon>Moraxellales</taxon>
        <taxon>Moraxellaceae</taxon>
        <taxon>Acinetobacter</taxon>
    </lineage>
</organism>